<sequence>MILPHNIHPSYPLLHTRSNSNPSDNTTQVIVGVVVGGVAVIAMTAGILIYFLKKRKRNRASQHDDQTLALHGSVGHGRKSRDDAIAAQRPSSSLSFPHPIHTVGAGIDSRAHNQSPSPPPAYQPRLPVYDPSRYQRVDAPQQQMGWPSVPMPSHMQAHAYTHTQTQIHTAPTHLAPTHPTPNYLVPSQQRQRQQQQQQQHQHQQHRQHQQQQYYLADGAPVPYPQPPLAVPHSETNTNRFSFDPRQSWAQMAPEDVAVARAAQASSSPANSPPTGGEAEDDRPTGETQRPRRKRPVLSRLITNLG</sequence>
<dbReference type="Proteomes" id="UP000234254">
    <property type="component" value="Unassembled WGS sequence"/>
</dbReference>
<feature type="region of interest" description="Disordered" evidence="1">
    <location>
        <begin position="60"/>
        <end position="128"/>
    </location>
</feature>
<keyword evidence="2" id="KW-0812">Transmembrane</keyword>
<evidence type="ECO:0000313" key="3">
    <source>
        <dbReference type="EMBL" id="PKY02059.1"/>
    </source>
</evidence>
<keyword evidence="2" id="KW-1133">Transmembrane helix</keyword>
<dbReference type="OrthoDB" id="4500032at2759"/>
<dbReference type="RefSeq" id="XP_024690653.1">
    <property type="nucleotide sequence ID" value="XM_024841414.1"/>
</dbReference>
<proteinExistence type="predicted"/>
<feature type="compositionally biased region" description="Low complexity" evidence="1">
    <location>
        <begin position="254"/>
        <end position="273"/>
    </location>
</feature>
<gene>
    <name evidence="3" type="ORF">P168DRAFT_329034</name>
</gene>
<reference evidence="3" key="1">
    <citation type="submission" date="2016-12" db="EMBL/GenBank/DDBJ databases">
        <title>The genomes of Aspergillus section Nigri reveals drivers in fungal speciation.</title>
        <authorList>
            <consortium name="DOE Joint Genome Institute"/>
            <person name="Vesth T.C."/>
            <person name="Nybo J."/>
            <person name="Theobald S."/>
            <person name="Brandl J."/>
            <person name="Frisvad J.C."/>
            <person name="Nielsen K.F."/>
            <person name="Lyhne E.K."/>
            <person name="Kogle M.E."/>
            <person name="Kuo A."/>
            <person name="Riley R."/>
            <person name="Clum A."/>
            <person name="Nolan M."/>
            <person name="Lipzen A."/>
            <person name="Salamov A."/>
            <person name="Henrissat B."/>
            <person name="Wiebenga A."/>
            <person name="De vries R.P."/>
            <person name="Grigoriev I.V."/>
            <person name="Mortensen U.H."/>
            <person name="Andersen M.R."/>
            <person name="Baker S.E."/>
        </authorList>
    </citation>
    <scope>NUCLEOTIDE SEQUENCE</scope>
    <source>
        <strain evidence="3">IBT 28561</strain>
    </source>
</reference>
<dbReference type="AlphaFoldDB" id="A0A2I1CWR1"/>
<dbReference type="VEuPathDB" id="FungiDB:P168DRAFT_329034"/>
<dbReference type="GeneID" id="36548938"/>
<feature type="transmembrane region" description="Helical" evidence="2">
    <location>
        <begin position="29"/>
        <end position="52"/>
    </location>
</feature>
<name>A0A2I1CWR1_ASPC2</name>
<comment type="caution">
    <text evidence="3">The sequence shown here is derived from an EMBL/GenBank/DDBJ whole genome shotgun (WGS) entry which is preliminary data.</text>
</comment>
<organism evidence="3 4">
    <name type="scientific">Aspergillus campestris (strain IBT 28561)</name>
    <dbReference type="NCBI Taxonomy" id="1392248"/>
    <lineage>
        <taxon>Eukaryota</taxon>
        <taxon>Fungi</taxon>
        <taxon>Dikarya</taxon>
        <taxon>Ascomycota</taxon>
        <taxon>Pezizomycotina</taxon>
        <taxon>Eurotiomycetes</taxon>
        <taxon>Eurotiomycetidae</taxon>
        <taxon>Eurotiales</taxon>
        <taxon>Aspergillaceae</taxon>
        <taxon>Aspergillus</taxon>
        <taxon>Aspergillus subgen. Circumdati</taxon>
    </lineage>
</organism>
<evidence type="ECO:0000256" key="1">
    <source>
        <dbReference type="SAM" id="MobiDB-lite"/>
    </source>
</evidence>
<feature type="region of interest" description="Disordered" evidence="1">
    <location>
        <begin position="254"/>
        <end position="305"/>
    </location>
</feature>
<accession>A0A2I1CWR1</accession>
<keyword evidence="4" id="KW-1185">Reference proteome</keyword>
<dbReference type="EMBL" id="MSFM01000010">
    <property type="protein sequence ID" value="PKY02059.1"/>
    <property type="molecule type" value="Genomic_DNA"/>
</dbReference>
<protein>
    <submittedName>
        <fullName evidence="3">Uncharacterized protein</fullName>
    </submittedName>
</protein>
<feature type="compositionally biased region" description="Low complexity" evidence="1">
    <location>
        <begin position="188"/>
        <end position="201"/>
    </location>
</feature>
<keyword evidence="2" id="KW-0472">Membrane</keyword>
<feature type="compositionally biased region" description="Low complexity" evidence="1">
    <location>
        <begin position="171"/>
        <end position="181"/>
    </location>
</feature>
<feature type="region of interest" description="Disordered" evidence="1">
    <location>
        <begin position="171"/>
        <end position="241"/>
    </location>
</feature>
<evidence type="ECO:0000256" key="2">
    <source>
        <dbReference type="SAM" id="Phobius"/>
    </source>
</evidence>
<evidence type="ECO:0000313" key="4">
    <source>
        <dbReference type="Proteomes" id="UP000234254"/>
    </source>
</evidence>